<comment type="caution">
    <text evidence="3">The sequence shown here is derived from an EMBL/GenBank/DDBJ whole genome shotgun (WGS) entry which is preliminary data.</text>
</comment>
<keyword evidence="1" id="KW-0472">Membrane</keyword>
<feature type="transmembrane region" description="Helical" evidence="1">
    <location>
        <begin position="45"/>
        <end position="66"/>
    </location>
</feature>
<accession>A0A927PZG8</accession>
<feature type="transmembrane region" description="Helical" evidence="1">
    <location>
        <begin position="12"/>
        <end position="33"/>
    </location>
</feature>
<dbReference type="EMBL" id="JACYXZ010000003">
    <property type="protein sequence ID" value="MBD8870148.1"/>
    <property type="molecule type" value="Genomic_DNA"/>
</dbReference>
<evidence type="ECO:0000256" key="1">
    <source>
        <dbReference type="SAM" id="Phobius"/>
    </source>
</evidence>
<feature type="transmembrane region" description="Helical" evidence="1">
    <location>
        <begin position="87"/>
        <end position="106"/>
    </location>
</feature>
<keyword evidence="1" id="KW-1133">Transmembrane helix</keyword>
<organism evidence="3 4">
    <name type="scientific">Nocardioides donggukensis</name>
    <dbReference type="NCBI Taxonomy" id="2774019"/>
    <lineage>
        <taxon>Bacteria</taxon>
        <taxon>Bacillati</taxon>
        <taxon>Actinomycetota</taxon>
        <taxon>Actinomycetes</taxon>
        <taxon>Propionibacteriales</taxon>
        <taxon>Nocardioidaceae</taxon>
        <taxon>Nocardioides</taxon>
    </lineage>
</organism>
<dbReference type="Pfam" id="PF09990">
    <property type="entry name" value="DUF2231"/>
    <property type="match status" value="1"/>
</dbReference>
<reference evidence="3" key="1">
    <citation type="submission" date="2020-09" db="EMBL/GenBank/DDBJ databases">
        <title>Nocardioides sp. strain MJB4 16S ribosomal RNA gene Genome sequencing and assembly.</title>
        <authorList>
            <person name="Kim I."/>
        </authorList>
    </citation>
    <scope>NUCLEOTIDE SEQUENCE</scope>
    <source>
        <strain evidence="3">MJB4</strain>
    </source>
</reference>
<feature type="transmembrane region" description="Helical" evidence="1">
    <location>
        <begin position="126"/>
        <end position="146"/>
    </location>
</feature>
<dbReference type="AlphaFoldDB" id="A0A927PZG8"/>
<keyword evidence="4" id="KW-1185">Reference proteome</keyword>
<dbReference type="RefSeq" id="WP_192143489.1">
    <property type="nucleotide sequence ID" value="NZ_JACYXZ010000003.1"/>
</dbReference>
<evidence type="ECO:0000313" key="3">
    <source>
        <dbReference type="EMBL" id="MBD8870148.1"/>
    </source>
</evidence>
<name>A0A927PZG8_9ACTN</name>
<keyword evidence="1" id="KW-0812">Transmembrane</keyword>
<feature type="domain" description="DUF2231" evidence="2">
    <location>
        <begin position="5"/>
        <end position="150"/>
    </location>
</feature>
<dbReference type="InterPro" id="IPR019251">
    <property type="entry name" value="DUF2231_TM"/>
</dbReference>
<dbReference type="Proteomes" id="UP000616839">
    <property type="component" value="Unassembled WGS sequence"/>
</dbReference>
<protein>
    <recommendedName>
        <fullName evidence="2">DUF2231 domain-containing protein</fullName>
    </recommendedName>
</protein>
<sequence length="158" mass="16912">MDINGLPLHPLVVHAAVVLIPIAAVLAGLYAAVPRWRWATRWPMAGAALAALGSVLVAYFSGRDFVKERFPDERSTVIQLHEERAEVLLWLTIIFVAVVLLAAWGLGGPSALASGRGARGKHAPLIEWSLVAMLAIFAVSLILMTIQTGEAGARSIWG</sequence>
<gene>
    <name evidence="3" type="ORF">IE331_10990</name>
</gene>
<evidence type="ECO:0000259" key="2">
    <source>
        <dbReference type="Pfam" id="PF09990"/>
    </source>
</evidence>
<proteinExistence type="predicted"/>
<evidence type="ECO:0000313" key="4">
    <source>
        <dbReference type="Proteomes" id="UP000616839"/>
    </source>
</evidence>